<dbReference type="PANTHER" id="PTHR40469:SF2">
    <property type="entry name" value="GALACTOSE-BINDING DOMAIN-LIKE SUPERFAMILY PROTEIN"/>
    <property type="match status" value="1"/>
</dbReference>
<evidence type="ECO:0000259" key="1">
    <source>
        <dbReference type="Pfam" id="PF06283"/>
    </source>
</evidence>
<gene>
    <name evidence="2" type="ORF">GCM10022204_22000</name>
</gene>
<feature type="domain" description="ThuA-like" evidence="1">
    <location>
        <begin position="27"/>
        <end position="216"/>
    </location>
</feature>
<dbReference type="PANTHER" id="PTHR40469">
    <property type="entry name" value="SECRETED GLYCOSYL HYDROLASE"/>
    <property type="match status" value="1"/>
</dbReference>
<dbReference type="EMBL" id="BAAAYX010000005">
    <property type="protein sequence ID" value="GAA3704197.1"/>
    <property type="molecule type" value="Genomic_DNA"/>
</dbReference>
<evidence type="ECO:0000313" key="2">
    <source>
        <dbReference type="EMBL" id="GAA3704197.1"/>
    </source>
</evidence>
<accession>A0ABP7DGV6</accession>
<dbReference type="Pfam" id="PF06283">
    <property type="entry name" value="ThuA"/>
    <property type="match status" value="1"/>
</dbReference>
<dbReference type="Proteomes" id="UP001500051">
    <property type="component" value="Unassembled WGS sequence"/>
</dbReference>
<protein>
    <recommendedName>
        <fullName evidence="1">ThuA-like domain-containing protein</fullName>
    </recommendedName>
</protein>
<reference evidence="3" key="1">
    <citation type="journal article" date="2019" name="Int. J. Syst. Evol. Microbiol.">
        <title>The Global Catalogue of Microorganisms (GCM) 10K type strain sequencing project: providing services to taxonomists for standard genome sequencing and annotation.</title>
        <authorList>
            <consortium name="The Broad Institute Genomics Platform"/>
            <consortium name="The Broad Institute Genome Sequencing Center for Infectious Disease"/>
            <person name="Wu L."/>
            <person name="Ma J."/>
        </authorList>
    </citation>
    <scope>NUCLEOTIDE SEQUENCE [LARGE SCALE GENOMIC DNA]</scope>
    <source>
        <strain evidence="3">JCM 16548</strain>
    </source>
</reference>
<comment type="caution">
    <text evidence="2">The sequence shown here is derived from an EMBL/GenBank/DDBJ whole genome shotgun (WGS) entry which is preliminary data.</text>
</comment>
<evidence type="ECO:0000313" key="3">
    <source>
        <dbReference type="Proteomes" id="UP001500051"/>
    </source>
</evidence>
<proteinExistence type="predicted"/>
<organism evidence="2 3">
    <name type="scientific">Microlunatus aurantiacus</name>
    <dbReference type="NCBI Taxonomy" id="446786"/>
    <lineage>
        <taxon>Bacteria</taxon>
        <taxon>Bacillati</taxon>
        <taxon>Actinomycetota</taxon>
        <taxon>Actinomycetes</taxon>
        <taxon>Propionibacteriales</taxon>
        <taxon>Propionibacteriaceae</taxon>
        <taxon>Microlunatus</taxon>
    </lineage>
</organism>
<keyword evidence="3" id="KW-1185">Reference proteome</keyword>
<sequence>MIMAEVMIISGAGPYVDPWHPFAATSARLAELIGSAGHRVEVSETVEETLRSPSAHALLVINIGNPDPPRPVPIMIELQQALLAHLAGGGGLLGVHVSATSFTTMPRWPEILGGHWVRGTTMHPPLDLARIDLHPTAHPVAGDDSDLEVLDERYCYLEVGQDVTVVGDHRHDGVVHPLIWARRQGPGRVVYDGLGHDERSYDSPGHRALLLRAVSWLTEPR</sequence>
<dbReference type="SUPFAM" id="SSF52317">
    <property type="entry name" value="Class I glutamine amidotransferase-like"/>
    <property type="match status" value="1"/>
</dbReference>
<dbReference type="InterPro" id="IPR029010">
    <property type="entry name" value="ThuA-like"/>
</dbReference>
<dbReference type="InterPro" id="IPR029062">
    <property type="entry name" value="Class_I_gatase-like"/>
</dbReference>
<dbReference type="RefSeq" id="WP_344812396.1">
    <property type="nucleotide sequence ID" value="NZ_BAAAYX010000005.1"/>
</dbReference>
<name>A0ABP7DGV6_9ACTN</name>
<dbReference type="Gene3D" id="3.40.50.880">
    <property type="match status" value="1"/>
</dbReference>